<dbReference type="GO" id="GO:0033281">
    <property type="term" value="C:TAT protein transport complex"/>
    <property type="evidence" value="ECO:0007669"/>
    <property type="project" value="UniProtKB-UniRule"/>
</dbReference>
<evidence type="ECO:0000256" key="8">
    <source>
        <dbReference type="ARBA" id="ARBA00023136"/>
    </source>
</evidence>
<dbReference type="GO" id="GO:0008320">
    <property type="term" value="F:protein transmembrane transporter activity"/>
    <property type="evidence" value="ECO:0007669"/>
    <property type="project" value="UniProtKB-UniRule"/>
</dbReference>
<evidence type="ECO:0000313" key="11">
    <source>
        <dbReference type="EMBL" id="TDY61613.1"/>
    </source>
</evidence>
<comment type="similarity">
    <text evidence="9">Belongs to the TatA/E family.</text>
</comment>
<evidence type="ECO:0000256" key="3">
    <source>
        <dbReference type="ARBA" id="ARBA00022475"/>
    </source>
</evidence>
<gene>
    <name evidence="9" type="primary">tatA</name>
    <name evidence="11" type="ORF">C8D99_10525</name>
</gene>
<evidence type="ECO:0000256" key="1">
    <source>
        <dbReference type="ARBA" id="ARBA00004162"/>
    </source>
</evidence>
<comment type="caution">
    <text evidence="11">The sequence shown here is derived from an EMBL/GenBank/DDBJ whole genome shotgun (WGS) entry which is preliminary data.</text>
</comment>
<reference evidence="11 12" key="1">
    <citation type="submission" date="2019-03" db="EMBL/GenBank/DDBJ databases">
        <title>Genomic Encyclopedia of Type Strains, Phase IV (KMG-IV): sequencing the most valuable type-strain genomes for metagenomic binning, comparative biology and taxonomic classification.</title>
        <authorList>
            <person name="Goeker M."/>
        </authorList>
    </citation>
    <scope>NUCLEOTIDE SEQUENCE [LARGE SCALE GENOMIC DNA]</scope>
    <source>
        <strain evidence="11 12">DSM 25964</strain>
    </source>
</reference>
<evidence type="ECO:0000256" key="5">
    <source>
        <dbReference type="ARBA" id="ARBA00022927"/>
    </source>
</evidence>
<sequence length="63" mass="6637">MNLGMGEILLLLALALVLFGAKRLPEVGRAVGSAVKEFKRGLETGESPEKKENGEDGEPGQGK</sequence>
<evidence type="ECO:0000256" key="9">
    <source>
        <dbReference type="HAMAP-Rule" id="MF_00236"/>
    </source>
</evidence>
<dbReference type="InterPro" id="IPR003369">
    <property type="entry name" value="TatA/B/E"/>
</dbReference>
<feature type="compositionally biased region" description="Basic and acidic residues" evidence="10">
    <location>
        <begin position="38"/>
        <end position="54"/>
    </location>
</feature>
<dbReference type="Gene3D" id="1.20.5.3310">
    <property type="match status" value="1"/>
</dbReference>
<evidence type="ECO:0000256" key="7">
    <source>
        <dbReference type="ARBA" id="ARBA00023010"/>
    </source>
</evidence>
<keyword evidence="3 9" id="KW-1003">Cell membrane</keyword>
<keyword evidence="7 9" id="KW-0811">Translocation</keyword>
<name>A0A4R8M7Y5_9BACT</name>
<protein>
    <recommendedName>
        <fullName evidence="9">Sec-independent protein translocase protein TatA</fullName>
    </recommendedName>
</protein>
<dbReference type="AlphaFoldDB" id="A0A4R8M7Y5"/>
<dbReference type="Proteomes" id="UP000295066">
    <property type="component" value="Unassembled WGS sequence"/>
</dbReference>
<evidence type="ECO:0000256" key="6">
    <source>
        <dbReference type="ARBA" id="ARBA00022989"/>
    </source>
</evidence>
<dbReference type="NCBIfam" id="TIGR01411">
    <property type="entry name" value="tatAE"/>
    <property type="match status" value="1"/>
</dbReference>
<keyword evidence="2 9" id="KW-0813">Transport</keyword>
<dbReference type="InterPro" id="IPR006312">
    <property type="entry name" value="TatA/E"/>
</dbReference>
<dbReference type="RefSeq" id="WP_133957067.1">
    <property type="nucleotide sequence ID" value="NZ_SORI01000005.1"/>
</dbReference>
<comment type="function">
    <text evidence="9">Part of the twin-arginine translocation (Tat) system that transports large folded proteins containing a characteristic twin-arginine motif in their signal peptide across membranes. TatA could form the protein-conducting channel of the Tat system.</text>
</comment>
<dbReference type="GO" id="GO:0043953">
    <property type="term" value="P:protein transport by the Tat complex"/>
    <property type="evidence" value="ECO:0007669"/>
    <property type="project" value="UniProtKB-UniRule"/>
</dbReference>
<keyword evidence="4 9" id="KW-0812">Transmembrane</keyword>
<dbReference type="PANTHER" id="PTHR42982">
    <property type="entry name" value="SEC-INDEPENDENT PROTEIN TRANSLOCASE PROTEIN TATA"/>
    <property type="match status" value="1"/>
</dbReference>
<dbReference type="HAMAP" id="MF_00236">
    <property type="entry name" value="TatA_E"/>
    <property type="match status" value="1"/>
</dbReference>
<dbReference type="OrthoDB" id="9800908at2"/>
<evidence type="ECO:0000256" key="10">
    <source>
        <dbReference type="SAM" id="MobiDB-lite"/>
    </source>
</evidence>
<keyword evidence="5 9" id="KW-0653">Protein transport</keyword>
<dbReference type="EMBL" id="SORI01000005">
    <property type="protein sequence ID" value="TDY61613.1"/>
    <property type="molecule type" value="Genomic_DNA"/>
</dbReference>
<comment type="subunit">
    <text evidence="9">Forms a complex with TatC.</text>
</comment>
<accession>A0A4R8M7Y5</accession>
<evidence type="ECO:0000256" key="2">
    <source>
        <dbReference type="ARBA" id="ARBA00022448"/>
    </source>
</evidence>
<keyword evidence="12" id="KW-1185">Reference proteome</keyword>
<evidence type="ECO:0000313" key="12">
    <source>
        <dbReference type="Proteomes" id="UP000295066"/>
    </source>
</evidence>
<dbReference type="Pfam" id="PF02416">
    <property type="entry name" value="TatA_B_E"/>
    <property type="match status" value="1"/>
</dbReference>
<comment type="subcellular location">
    <subcellularLocation>
        <location evidence="1 9">Cell membrane</location>
        <topology evidence="1 9">Single-pass membrane protein</topology>
    </subcellularLocation>
</comment>
<proteinExistence type="inferred from homology"/>
<evidence type="ECO:0000256" key="4">
    <source>
        <dbReference type="ARBA" id="ARBA00022692"/>
    </source>
</evidence>
<dbReference type="PANTHER" id="PTHR42982:SF1">
    <property type="entry name" value="SEC-INDEPENDENT PROTEIN TRANSLOCASE PROTEIN TATA"/>
    <property type="match status" value="1"/>
</dbReference>
<feature type="region of interest" description="Disordered" evidence="10">
    <location>
        <begin position="38"/>
        <end position="63"/>
    </location>
</feature>
<keyword evidence="6 9" id="KW-1133">Transmembrane helix</keyword>
<organism evidence="11 12">
    <name type="scientific">Aminivibrio pyruvatiphilus</name>
    <dbReference type="NCBI Taxonomy" id="1005740"/>
    <lineage>
        <taxon>Bacteria</taxon>
        <taxon>Thermotogati</taxon>
        <taxon>Synergistota</taxon>
        <taxon>Synergistia</taxon>
        <taxon>Synergistales</taxon>
        <taxon>Aminobacteriaceae</taxon>
        <taxon>Aminivibrio</taxon>
    </lineage>
</organism>
<keyword evidence="8 9" id="KW-0472">Membrane</keyword>